<organism evidence="1 2">
    <name type="scientific">Paenibacillus larvae subsp. pulvifaciens</name>
    <dbReference type="NCBI Taxonomy" id="1477"/>
    <lineage>
        <taxon>Bacteria</taxon>
        <taxon>Bacillati</taxon>
        <taxon>Bacillota</taxon>
        <taxon>Bacilli</taxon>
        <taxon>Bacillales</taxon>
        <taxon>Paenibacillaceae</taxon>
        <taxon>Paenibacillus</taxon>
    </lineage>
</organism>
<protein>
    <submittedName>
        <fullName evidence="1">Uncharacterized protein</fullName>
    </submittedName>
</protein>
<dbReference type="AlphaFoldDB" id="A0A1V0UZM3"/>
<sequence>MNYIYYTDSGLVGMGKIKVELNPHKKVHKIIRQKTKEPYVCVISDDVNFIEESKRYKDINEFIRSIEN</sequence>
<proteinExistence type="predicted"/>
<dbReference type="EMBL" id="CP020558">
    <property type="protein sequence ID" value="ARF70675.1"/>
    <property type="molecule type" value="Genomic_DNA"/>
</dbReference>
<reference evidence="1 2" key="1">
    <citation type="submission" date="2017-03" db="EMBL/GenBank/DDBJ databases">
        <title>Paenibacillus larvae genome sequencing.</title>
        <authorList>
            <person name="Dingman D.W."/>
        </authorList>
    </citation>
    <scope>NUCLEOTIDE SEQUENCE [LARGE SCALE GENOMIC DNA]</scope>
    <source>
        <strain evidence="1 2">SAG 10367</strain>
        <plasmid evidence="2">pplp3</plasmid>
    </source>
</reference>
<geneLocation type="plasmid" evidence="2">
    <name>pplp3</name>
</geneLocation>
<name>A0A1V0UZM3_9BACL</name>
<evidence type="ECO:0000313" key="2">
    <source>
        <dbReference type="Proteomes" id="UP000192727"/>
    </source>
</evidence>
<accession>A0A1V0UZM3</accession>
<dbReference type="Proteomes" id="UP000192727">
    <property type="component" value="Plasmid pPLP3"/>
</dbReference>
<gene>
    <name evidence="1" type="ORF">B7C51_24690</name>
</gene>
<keyword evidence="1" id="KW-0614">Plasmid</keyword>
<evidence type="ECO:0000313" key="1">
    <source>
        <dbReference type="EMBL" id="ARF70675.1"/>
    </source>
</evidence>